<dbReference type="CDD" id="cd14004">
    <property type="entry name" value="STKc_PASK"/>
    <property type="match status" value="1"/>
</dbReference>
<dbReference type="InterPro" id="IPR017441">
    <property type="entry name" value="Protein_kinase_ATP_BS"/>
</dbReference>
<gene>
    <name evidence="15" type="ORF">QG37_02243</name>
</gene>
<keyword evidence="4" id="KW-0723">Serine/threonine-protein kinase</keyword>
<dbReference type="FunFam" id="1.10.510.10:FF:000320">
    <property type="entry name" value="Serine/threonine protein kinase"/>
    <property type="match status" value="1"/>
</dbReference>
<comment type="catalytic activity">
    <reaction evidence="11">
        <text>L-seryl-[protein] + ATP = O-phospho-L-seryl-[protein] + ADP + H(+)</text>
        <dbReference type="Rhea" id="RHEA:17989"/>
        <dbReference type="Rhea" id="RHEA-COMP:9863"/>
        <dbReference type="Rhea" id="RHEA-COMP:11604"/>
        <dbReference type="ChEBI" id="CHEBI:15378"/>
        <dbReference type="ChEBI" id="CHEBI:29999"/>
        <dbReference type="ChEBI" id="CHEBI:30616"/>
        <dbReference type="ChEBI" id="CHEBI:83421"/>
        <dbReference type="ChEBI" id="CHEBI:456216"/>
        <dbReference type="EC" id="2.7.11.1"/>
    </reaction>
</comment>
<dbReference type="VEuPathDB" id="FungiDB:CJJ09_001200"/>
<keyword evidence="7 12" id="KW-0547">Nucleotide-binding</keyword>
<feature type="binding site" evidence="12">
    <location>
        <position position="933"/>
    </location>
    <ligand>
        <name>ATP</name>
        <dbReference type="ChEBI" id="CHEBI:30616"/>
    </ligand>
</feature>
<dbReference type="GO" id="GO:0035556">
    <property type="term" value="P:intracellular signal transduction"/>
    <property type="evidence" value="ECO:0007669"/>
    <property type="project" value="TreeGrafter"/>
</dbReference>
<dbReference type="VEuPathDB" id="FungiDB:CJJ07_001016"/>
<dbReference type="GO" id="GO:0060917">
    <property type="term" value="P:regulation of (1-&gt;6)-beta-D-glucan biosynthetic process"/>
    <property type="evidence" value="ECO:0007669"/>
    <property type="project" value="UniProtKB-ARBA"/>
</dbReference>
<evidence type="ECO:0000256" key="5">
    <source>
        <dbReference type="ARBA" id="ARBA00022553"/>
    </source>
</evidence>
<protein>
    <recommendedName>
        <fullName evidence="2">non-specific serine/threonine protein kinase</fullName>
        <ecNumber evidence="2">2.7.11.1</ecNumber>
    </recommendedName>
</protein>
<feature type="region of interest" description="Disordered" evidence="13">
    <location>
        <begin position="107"/>
        <end position="134"/>
    </location>
</feature>
<dbReference type="Proteomes" id="UP000037122">
    <property type="component" value="Unassembled WGS sequence"/>
</dbReference>
<reference evidence="16" key="1">
    <citation type="journal article" date="2015" name="BMC Genomics">
        <title>Draft genome of a commonly misdiagnosed multidrug resistant pathogen Candida auris.</title>
        <authorList>
            <person name="Chatterjee S."/>
            <person name="Alampalli S.V."/>
            <person name="Nageshan R.K."/>
            <person name="Chettiar S.T."/>
            <person name="Joshi S."/>
            <person name="Tatu U.S."/>
        </authorList>
    </citation>
    <scope>NUCLEOTIDE SEQUENCE [LARGE SCALE GENOMIC DNA]</scope>
    <source>
        <strain evidence="16">6684</strain>
    </source>
</reference>
<dbReference type="PROSITE" id="PS00108">
    <property type="entry name" value="PROTEIN_KINASE_ST"/>
    <property type="match status" value="1"/>
</dbReference>
<evidence type="ECO:0000256" key="12">
    <source>
        <dbReference type="PROSITE-ProRule" id="PRU10141"/>
    </source>
</evidence>
<keyword evidence="6" id="KW-0808">Transferase</keyword>
<comment type="subcellular location">
    <subcellularLocation>
        <location evidence="1">Cytoplasm</location>
    </subcellularLocation>
</comment>
<evidence type="ECO:0000256" key="7">
    <source>
        <dbReference type="ARBA" id="ARBA00022741"/>
    </source>
</evidence>
<evidence type="ECO:0000313" key="16">
    <source>
        <dbReference type="Proteomes" id="UP000037122"/>
    </source>
</evidence>
<feature type="compositionally biased region" description="Basic and acidic residues" evidence="13">
    <location>
        <begin position="14"/>
        <end position="23"/>
    </location>
</feature>
<dbReference type="SUPFAM" id="SSF56112">
    <property type="entry name" value="Protein kinase-like (PK-like)"/>
    <property type="match status" value="1"/>
</dbReference>
<feature type="region of interest" description="Disordered" evidence="13">
    <location>
        <begin position="1"/>
        <end position="35"/>
    </location>
</feature>
<dbReference type="FunFam" id="3.30.200.20:FF:000314">
    <property type="entry name" value="Serine/threonine protein kinase"/>
    <property type="match status" value="1"/>
</dbReference>
<evidence type="ECO:0000256" key="4">
    <source>
        <dbReference type="ARBA" id="ARBA00022527"/>
    </source>
</evidence>
<dbReference type="GO" id="GO:0045719">
    <property type="term" value="P:negative regulation of glycogen biosynthetic process"/>
    <property type="evidence" value="ECO:0007669"/>
    <property type="project" value="TreeGrafter"/>
</dbReference>
<feature type="region of interest" description="Disordered" evidence="13">
    <location>
        <begin position="825"/>
        <end position="860"/>
    </location>
</feature>
<evidence type="ECO:0000256" key="6">
    <source>
        <dbReference type="ARBA" id="ARBA00022679"/>
    </source>
</evidence>
<dbReference type="PANTHER" id="PTHR24346">
    <property type="entry name" value="MAP/MICROTUBULE AFFINITY-REGULATING KINASE"/>
    <property type="match status" value="1"/>
</dbReference>
<dbReference type="PROSITE" id="PS00107">
    <property type="entry name" value="PROTEIN_KINASE_ATP"/>
    <property type="match status" value="1"/>
</dbReference>
<evidence type="ECO:0000259" key="14">
    <source>
        <dbReference type="PROSITE" id="PS50011"/>
    </source>
</evidence>
<dbReference type="GO" id="GO:0004674">
    <property type="term" value="F:protein serine/threonine kinase activity"/>
    <property type="evidence" value="ECO:0007669"/>
    <property type="project" value="UniProtKB-KW"/>
</dbReference>
<evidence type="ECO:0000313" key="15">
    <source>
        <dbReference type="EMBL" id="KNE00713.1"/>
    </source>
</evidence>
<dbReference type="Gene3D" id="1.10.510.10">
    <property type="entry name" value="Transferase(Phosphotransferase) domain 1"/>
    <property type="match status" value="1"/>
</dbReference>
<keyword evidence="8" id="KW-0418">Kinase</keyword>
<dbReference type="EMBL" id="LGST01000017">
    <property type="protein sequence ID" value="KNE00713.1"/>
    <property type="molecule type" value="Genomic_DNA"/>
</dbReference>
<dbReference type="EC" id="2.7.11.1" evidence="2"/>
<evidence type="ECO:0000256" key="2">
    <source>
        <dbReference type="ARBA" id="ARBA00012513"/>
    </source>
</evidence>
<evidence type="ECO:0000256" key="8">
    <source>
        <dbReference type="ARBA" id="ARBA00022777"/>
    </source>
</evidence>
<dbReference type="InterPro" id="IPR011009">
    <property type="entry name" value="Kinase-like_dom_sf"/>
</dbReference>
<evidence type="ECO:0000256" key="13">
    <source>
        <dbReference type="SAM" id="MobiDB-lite"/>
    </source>
</evidence>
<dbReference type="VEuPathDB" id="FungiDB:CJI97_002952"/>
<comment type="caution">
    <text evidence="15">The sequence shown here is derived from an EMBL/GenBank/DDBJ whole genome shotgun (WGS) entry which is preliminary data.</text>
</comment>
<accession>A0A0L0P2Y1</accession>
<evidence type="ECO:0000256" key="10">
    <source>
        <dbReference type="ARBA" id="ARBA00047899"/>
    </source>
</evidence>
<proteinExistence type="predicted"/>
<dbReference type="GO" id="GO:0005524">
    <property type="term" value="F:ATP binding"/>
    <property type="evidence" value="ECO:0007669"/>
    <property type="project" value="UniProtKB-UniRule"/>
</dbReference>
<sequence>MMHSQSKRQQPLFHLEEDFDNPRRSSVGKKPPSIITSSSKLNPLLSRTASNQTDFTNINSVLQFPIENSHSYSYAHLSPNSLALRLNVLKRSLEILKERPKWFRAMNHEAPNNSDEEDGASELTVPDDRKGENGFRSLSARKIYHDASRNASGESILLHSDRHLHPDRCNIRSDASSAALSALFRPKMSRADSLPISRLSSAGLIRQERSPINNKYSSWKQEEAKILKEISSPSDTMLSDDLKDLILLLENDTSELDNNTEIASTLHDLSLSSGEHDLKTKQNMLKSKLLLALATPFVESASLTTSLLSSNTPDTAALSAPIPTASTTSLNLLNSINLPQTSSAGSRPFHVLSLGKHSSPQSVFTVEDTNPWKLKAANDLACLMFGVLKSMIKNLTLMDLIAPQFRYFVTEKLTKAMTTSVENEGFTKLSIIFAGEIIAISRQADHDFAWTSMWAKKRGNLIICMFEQIPCDAFDIVVLCDKSSYPQAHYGLMSVQEIAGKLVNPHWHDLEKSLKDISETLDQELASLAASHERETDDCDYRDSNKINRIRYFTLQVRDDNIPCAVTSYPLEIDDNKYEIKLKVHSMPYIAGMFVVRFGDYEILSSNNAIANNLFGKSSEEILNHSIDEIIPDFSKILNAGLRDQAEPISIVPGLVLPEHFFRKYDAVLKHRSKGELTMEELFFKSKGIAGVHRDGKKLCIDVQLRVILNDVFVLWVTYSRHSKDIASELDKLTRSTSSKSLSSSPKQRSNSDVLNNDLPSQLRLFPENENDLIELGSTSLEISRANSTRRPKKASTFSIPVTYMDHNYERSTLERSNLYAYRAASTGKSQGSESSNDRDRIDGVDSEPSSYTETSTDQRCHHFTEEELLRIENDVLSQKMKLSKEWPKAVGAKRRTKKFDEFKVLKKLGEGAYGKVVLAEHKEDHAYQIIIKCIDKQRILVDTWVRDRQLGTIPSEIQVMATLNNEPHPNIMRIIDYFEDPNYYYLETPIFGDPPAIDLFDYIEVKKDMSEIECQYIFTQIVNAIYHLHKNGIVHRDIKDENVIVDERGIIKLIDFGSAGYVRLGPFDVFVGTIDYASPEVLRGEKYEGKPQDIWALGILLYTMIYKENPFYNVDEIMEGDLRVPYVLSDASLALIKKILVRDINLRPTITDIIEDKWLDI</sequence>
<evidence type="ECO:0000256" key="3">
    <source>
        <dbReference type="ARBA" id="ARBA00022490"/>
    </source>
</evidence>
<dbReference type="GO" id="GO:0005634">
    <property type="term" value="C:nucleus"/>
    <property type="evidence" value="ECO:0007669"/>
    <property type="project" value="TreeGrafter"/>
</dbReference>
<feature type="domain" description="Protein kinase" evidence="14">
    <location>
        <begin position="903"/>
        <end position="1160"/>
    </location>
</feature>
<dbReference type="InterPro" id="IPR000719">
    <property type="entry name" value="Prot_kinase_dom"/>
</dbReference>
<keyword evidence="5" id="KW-0597">Phosphoprotein</keyword>
<keyword evidence="9 12" id="KW-0067">ATP-binding</keyword>
<dbReference type="PROSITE" id="PS50011">
    <property type="entry name" value="PROTEIN_KINASE_DOM"/>
    <property type="match status" value="1"/>
</dbReference>
<dbReference type="VEuPathDB" id="FungiDB:B9J08_002896"/>
<dbReference type="Pfam" id="PF00069">
    <property type="entry name" value="Pkinase"/>
    <property type="match status" value="1"/>
</dbReference>
<feature type="region of interest" description="Disordered" evidence="13">
    <location>
        <begin position="737"/>
        <end position="758"/>
    </location>
</feature>
<evidence type="ECO:0000256" key="1">
    <source>
        <dbReference type="ARBA" id="ARBA00004496"/>
    </source>
</evidence>
<evidence type="ECO:0000256" key="9">
    <source>
        <dbReference type="ARBA" id="ARBA00022840"/>
    </source>
</evidence>
<comment type="catalytic activity">
    <reaction evidence="10">
        <text>L-threonyl-[protein] + ATP = O-phospho-L-threonyl-[protein] + ADP + H(+)</text>
        <dbReference type="Rhea" id="RHEA:46608"/>
        <dbReference type="Rhea" id="RHEA-COMP:11060"/>
        <dbReference type="Rhea" id="RHEA-COMP:11605"/>
        <dbReference type="ChEBI" id="CHEBI:15378"/>
        <dbReference type="ChEBI" id="CHEBI:30013"/>
        <dbReference type="ChEBI" id="CHEBI:30616"/>
        <dbReference type="ChEBI" id="CHEBI:61977"/>
        <dbReference type="ChEBI" id="CHEBI:456216"/>
        <dbReference type="EC" id="2.7.11.1"/>
    </reaction>
</comment>
<dbReference type="InterPro" id="IPR008271">
    <property type="entry name" value="Ser/Thr_kinase_AS"/>
</dbReference>
<dbReference type="PANTHER" id="PTHR24346:SF51">
    <property type="entry name" value="PAS DOMAIN-CONTAINING SERINE_THREONINE-PROTEIN KINASE"/>
    <property type="match status" value="1"/>
</dbReference>
<dbReference type="VEuPathDB" id="FungiDB:CJI96_0000735"/>
<name>A0A0L0P2Y1_CANAR</name>
<feature type="compositionally biased region" description="Low complexity" evidence="13">
    <location>
        <begin position="737"/>
        <end position="752"/>
    </location>
</feature>
<keyword evidence="3" id="KW-0963">Cytoplasm</keyword>
<evidence type="ECO:0000256" key="11">
    <source>
        <dbReference type="ARBA" id="ARBA00048679"/>
    </source>
</evidence>
<dbReference type="AlphaFoldDB" id="A0A0L0P2Y1"/>
<dbReference type="GO" id="GO:0030447">
    <property type="term" value="P:filamentous growth"/>
    <property type="evidence" value="ECO:0007669"/>
    <property type="project" value="UniProtKB-ARBA"/>
</dbReference>
<dbReference type="GO" id="GO:0005829">
    <property type="term" value="C:cytosol"/>
    <property type="evidence" value="ECO:0007669"/>
    <property type="project" value="TreeGrafter"/>
</dbReference>
<dbReference type="SMART" id="SM00220">
    <property type="entry name" value="S_TKc"/>
    <property type="match status" value="1"/>
</dbReference>
<organism evidence="15 16">
    <name type="scientific">Candidozyma auris</name>
    <name type="common">Yeast</name>
    <name type="synonym">Candida auris</name>
    <dbReference type="NCBI Taxonomy" id="498019"/>
    <lineage>
        <taxon>Eukaryota</taxon>
        <taxon>Fungi</taxon>
        <taxon>Dikarya</taxon>
        <taxon>Ascomycota</taxon>
        <taxon>Saccharomycotina</taxon>
        <taxon>Pichiomycetes</taxon>
        <taxon>Metschnikowiaceae</taxon>
        <taxon>Candidozyma</taxon>
    </lineage>
</organism>
<dbReference type="VEuPathDB" id="FungiDB:QG37_02243"/>
<dbReference type="Gene3D" id="3.30.200.20">
    <property type="entry name" value="Phosphorylase Kinase, domain 1"/>
    <property type="match status" value="1"/>
</dbReference>